<dbReference type="RefSeq" id="WP_106340819.1">
    <property type="nucleotide sequence ID" value="NZ_PVZS01000062.1"/>
</dbReference>
<dbReference type="Pfam" id="PF00270">
    <property type="entry name" value="DEAD"/>
    <property type="match status" value="1"/>
</dbReference>
<keyword evidence="2" id="KW-0227">DNA damage</keyword>
<dbReference type="InterPro" id="IPR012340">
    <property type="entry name" value="NA-bd_OB-fold"/>
</dbReference>
<dbReference type="GO" id="GO:0006281">
    <property type="term" value="P:DNA repair"/>
    <property type="evidence" value="ECO:0007669"/>
    <property type="project" value="UniProtKB-KW"/>
</dbReference>
<evidence type="ECO:0000256" key="7">
    <source>
        <dbReference type="ARBA" id="ARBA00023204"/>
    </source>
</evidence>
<evidence type="ECO:0000313" key="10">
    <source>
        <dbReference type="EMBL" id="PSC02433.1"/>
    </source>
</evidence>
<gene>
    <name evidence="10" type="ORF">SLNSH_24135</name>
</gene>
<keyword evidence="1" id="KW-0547">Nucleotide-binding</keyword>
<evidence type="ECO:0000256" key="1">
    <source>
        <dbReference type="ARBA" id="ARBA00022741"/>
    </source>
</evidence>
<keyword evidence="3" id="KW-0378">Hydrolase</keyword>
<dbReference type="Gene3D" id="2.40.50.140">
    <property type="entry name" value="Nucleic acid-binding proteins"/>
    <property type="match status" value="1"/>
</dbReference>
<dbReference type="InterPro" id="IPR014001">
    <property type="entry name" value="Helicase_ATP-bd"/>
</dbReference>
<proteinExistence type="predicted"/>
<dbReference type="EMBL" id="PVZS01000062">
    <property type="protein sequence ID" value="PSC02433.1"/>
    <property type="molecule type" value="Genomic_DNA"/>
</dbReference>
<evidence type="ECO:0000256" key="4">
    <source>
        <dbReference type="ARBA" id="ARBA00022806"/>
    </source>
</evidence>
<reference evidence="11" key="1">
    <citation type="submission" date="2018-03" db="EMBL/GenBank/DDBJ databases">
        <authorList>
            <person name="Sun L."/>
            <person name="Liu H."/>
            <person name="Chen W."/>
            <person name="Huang K."/>
            <person name="Liu W."/>
            <person name="Gao X."/>
        </authorList>
    </citation>
    <scope>NUCLEOTIDE SEQUENCE [LARGE SCALE GENOMIC DNA]</scope>
    <source>
        <strain evidence="11">SH9</strain>
    </source>
</reference>
<keyword evidence="6" id="KW-0238">DNA-binding</keyword>
<dbReference type="SUPFAM" id="SSF50249">
    <property type="entry name" value="Nucleic acid-binding proteins"/>
    <property type="match status" value="1"/>
</dbReference>
<organism evidence="10 11">
    <name type="scientific">Alsobacter soli</name>
    <dbReference type="NCBI Taxonomy" id="2109933"/>
    <lineage>
        <taxon>Bacteria</taxon>
        <taxon>Pseudomonadati</taxon>
        <taxon>Pseudomonadota</taxon>
        <taxon>Alphaproteobacteria</taxon>
        <taxon>Hyphomicrobiales</taxon>
        <taxon>Alsobacteraceae</taxon>
        <taxon>Alsobacter</taxon>
    </lineage>
</organism>
<keyword evidence="7" id="KW-0234">DNA repair</keyword>
<dbReference type="GO" id="GO:0016787">
    <property type="term" value="F:hydrolase activity"/>
    <property type="evidence" value="ECO:0007669"/>
    <property type="project" value="UniProtKB-KW"/>
</dbReference>
<dbReference type="AlphaFoldDB" id="A0A2T1HLA6"/>
<feature type="domain" description="Helicase C-terminal" evidence="9">
    <location>
        <begin position="467"/>
        <end position="626"/>
    </location>
</feature>
<evidence type="ECO:0000259" key="9">
    <source>
        <dbReference type="PROSITE" id="PS51194"/>
    </source>
</evidence>
<dbReference type="NCBIfam" id="NF008168">
    <property type="entry name" value="PRK10917.2-2"/>
    <property type="match status" value="1"/>
</dbReference>
<dbReference type="SMART" id="SM00490">
    <property type="entry name" value="HELICc"/>
    <property type="match status" value="1"/>
</dbReference>
<dbReference type="GO" id="GO:0003677">
    <property type="term" value="F:DNA binding"/>
    <property type="evidence" value="ECO:0007669"/>
    <property type="project" value="UniProtKB-KW"/>
</dbReference>
<dbReference type="PROSITE" id="PS51192">
    <property type="entry name" value="HELICASE_ATP_BIND_1"/>
    <property type="match status" value="1"/>
</dbReference>
<accession>A0A2T1HLA6</accession>
<dbReference type="OrthoDB" id="9804325at2"/>
<dbReference type="Pfam" id="PF00271">
    <property type="entry name" value="Helicase_C"/>
    <property type="match status" value="1"/>
</dbReference>
<keyword evidence="4 10" id="KW-0347">Helicase</keyword>
<keyword evidence="5" id="KW-0067">ATP-binding</keyword>
<dbReference type="InterPro" id="IPR001650">
    <property type="entry name" value="Helicase_C-like"/>
</dbReference>
<dbReference type="GO" id="GO:0003678">
    <property type="term" value="F:DNA helicase activity"/>
    <property type="evidence" value="ECO:0007669"/>
    <property type="project" value="TreeGrafter"/>
</dbReference>
<keyword evidence="11" id="KW-1185">Reference proteome</keyword>
<name>A0A2T1HLA6_9HYPH</name>
<dbReference type="PANTHER" id="PTHR47964:SF1">
    <property type="entry name" value="ATP-DEPENDENT DNA HELICASE HOMOLOG RECG, CHLOROPLASTIC"/>
    <property type="match status" value="1"/>
</dbReference>
<evidence type="ECO:0000256" key="6">
    <source>
        <dbReference type="ARBA" id="ARBA00023125"/>
    </source>
</evidence>
<dbReference type="InterPro" id="IPR045562">
    <property type="entry name" value="RecG_dom3_C"/>
</dbReference>
<protein>
    <submittedName>
        <fullName evidence="10">ATP-dependent DNA helicase RecG</fullName>
    </submittedName>
</protein>
<dbReference type="InterPro" id="IPR027417">
    <property type="entry name" value="P-loop_NTPase"/>
</dbReference>
<dbReference type="Pfam" id="PF19833">
    <property type="entry name" value="RecG_dom3_C"/>
    <property type="match status" value="1"/>
</dbReference>
<feature type="domain" description="Helicase ATP-binding" evidence="8">
    <location>
        <begin position="287"/>
        <end position="448"/>
    </location>
</feature>
<dbReference type="SMART" id="SM00487">
    <property type="entry name" value="DEXDc"/>
    <property type="match status" value="1"/>
</dbReference>
<dbReference type="InterPro" id="IPR011545">
    <property type="entry name" value="DEAD/DEAH_box_helicase_dom"/>
</dbReference>
<dbReference type="CDD" id="cd17992">
    <property type="entry name" value="DEXHc_RecG"/>
    <property type="match status" value="1"/>
</dbReference>
<dbReference type="InterPro" id="IPR047112">
    <property type="entry name" value="RecG/Mfd"/>
</dbReference>
<evidence type="ECO:0000256" key="5">
    <source>
        <dbReference type="ARBA" id="ARBA00022840"/>
    </source>
</evidence>
<evidence type="ECO:0000256" key="3">
    <source>
        <dbReference type="ARBA" id="ARBA00022801"/>
    </source>
</evidence>
<dbReference type="PROSITE" id="PS51194">
    <property type="entry name" value="HELICASE_CTER"/>
    <property type="match status" value="1"/>
</dbReference>
<dbReference type="CDD" id="cd04488">
    <property type="entry name" value="RecG_wedge_OBF"/>
    <property type="match status" value="1"/>
</dbReference>
<dbReference type="GO" id="GO:0005524">
    <property type="term" value="F:ATP binding"/>
    <property type="evidence" value="ECO:0007669"/>
    <property type="project" value="UniProtKB-KW"/>
</dbReference>
<evidence type="ECO:0000256" key="2">
    <source>
        <dbReference type="ARBA" id="ARBA00022763"/>
    </source>
</evidence>
<dbReference type="Proteomes" id="UP000239772">
    <property type="component" value="Unassembled WGS sequence"/>
</dbReference>
<comment type="caution">
    <text evidence="10">The sequence shown here is derived from an EMBL/GenBank/DDBJ whole genome shotgun (WGS) entry which is preliminary data.</text>
</comment>
<dbReference type="Gene3D" id="3.40.50.300">
    <property type="entry name" value="P-loop containing nucleotide triphosphate hydrolases"/>
    <property type="match status" value="2"/>
</dbReference>
<evidence type="ECO:0000259" key="8">
    <source>
        <dbReference type="PROSITE" id="PS51192"/>
    </source>
</evidence>
<dbReference type="NCBIfam" id="NF008164">
    <property type="entry name" value="PRK10917.1-2"/>
    <property type="match status" value="1"/>
</dbReference>
<sequence length="700" mass="75723">MRPALLNPLFAPVATLPGVGPKLALLFDALLAEPGRGARVLDLLFHLPHGVIDRSARPTIAEAPREGIVTLEVTVEEHRPGPPNRRNAPYRVIVSDGTGDLALIFFHAHAKRMEQMLPIGAKRWVSGKIEMWDGRLQMVHPDRVVDEAGLKSMPAFEPVYGLTAGLGPRVVAKAAAAALEDVPELPEWQDPAWVQARRLPTFGDALRDLHRPFSAAALGPDSKARQRLAYDELLASQLALLLARQRMKKAAGRSQAGDGRIAARIVAALLFALTGAQATALEDIRRDLAAPERMLRLLQGDVGSGKTVVALLAMASVVEAGRQAALMAPTEILARQHYEKLKPLADAAGLRTALLTGRDKGAGRRATLEALAGREIDILFGTHALFQEEVAFADLGLAVVDEQHRFGVHQRLALSRKGEAVDVLVMTATPIPRTLVLSYFGDMDVSVLREKPPGRQPIDTRVVSLDRLDEVVAGIGRAIAGGARAYWVCPLVEENEELDLAAAQERHETLTRIFGPRVGLVHGQMKGKDKDAAMAAFAAGETSILVATTVIEVGVDVPEATVMVIEHAEQFGLAQLHQLRGRVGRGTGKSSCLLLYKTPLGEVAKARLECMRRTEDGFEIAEEDLRLRGEGDVLGTRQSGMPGFKLAIPEMHAELLQAARDDAKLALERDPGLASERGEALRALLYLFERDAAIRLLRAG</sequence>
<evidence type="ECO:0000313" key="11">
    <source>
        <dbReference type="Proteomes" id="UP000239772"/>
    </source>
</evidence>
<dbReference type="PANTHER" id="PTHR47964">
    <property type="entry name" value="ATP-DEPENDENT DNA HELICASE HOMOLOG RECG, CHLOROPLASTIC"/>
    <property type="match status" value="1"/>
</dbReference>
<dbReference type="SUPFAM" id="SSF52540">
    <property type="entry name" value="P-loop containing nucleoside triphosphate hydrolases"/>
    <property type="match status" value="2"/>
</dbReference>